<dbReference type="RefSeq" id="WP_094932410.1">
    <property type="nucleotide sequence ID" value="NZ_CP022753.1"/>
</dbReference>
<protein>
    <submittedName>
        <fullName evidence="1">Uncharacterized protein</fullName>
    </submittedName>
</protein>
<proteinExistence type="predicted"/>
<dbReference type="OrthoDB" id="3436500at2"/>
<keyword evidence="2" id="KW-1185">Reference proteome</keyword>
<reference evidence="1 2" key="1">
    <citation type="submission" date="2017-08" db="EMBL/GenBank/DDBJ databases">
        <title>The complete genome sequence of Nocardiopsis gilva YIM 90087.</title>
        <authorList>
            <person name="Yin M."/>
            <person name="Tang S."/>
        </authorList>
    </citation>
    <scope>NUCLEOTIDE SEQUENCE [LARGE SCALE GENOMIC DNA]</scope>
    <source>
        <strain evidence="1 2">YIM 90087</strain>
    </source>
</reference>
<name>A0A223S689_9ACTN</name>
<dbReference type="AlphaFoldDB" id="A0A223S689"/>
<dbReference type="Proteomes" id="UP000215005">
    <property type="component" value="Chromosome"/>
</dbReference>
<accession>A0A223S689</accession>
<sequence>MEQQRTKEWLRPRLAAVGRRSRLVPEQAHAVDLVPRAFDAEEIDTPEQRDVAAAAARTAISHEIETRWPGAPYVIRQGKASEFEDLALGTQSDALVVFGVVYEFDD</sequence>
<dbReference type="EMBL" id="CP022753">
    <property type="protein sequence ID" value="ASU83622.1"/>
    <property type="molecule type" value="Genomic_DNA"/>
</dbReference>
<gene>
    <name evidence="1" type="ORF">CDO52_13200</name>
</gene>
<evidence type="ECO:0000313" key="2">
    <source>
        <dbReference type="Proteomes" id="UP000215005"/>
    </source>
</evidence>
<dbReference type="KEGG" id="ngv:CDO52_13200"/>
<evidence type="ECO:0000313" key="1">
    <source>
        <dbReference type="EMBL" id="ASU83622.1"/>
    </source>
</evidence>
<organism evidence="1 2">
    <name type="scientific">Nocardiopsis gilva YIM 90087</name>
    <dbReference type="NCBI Taxonomy" id="1235441"/>
    <lineage>
        <taxon>Bacteria</taxon>
        <taxon>Bacillati</taxon>
        <taxon>Actinomycetota</taxon>
        <taxon>Actinomycetes</taxon>
        <taxon>Streptosporangiales</taxon>
        <taxon>Nocardiopsidaceae</taxon>
        <taxon>Nocardiopsis</taxon>
    </lineage>
</organism>